<dbReference type="InParanoid" id="B0XJZ4"/>
<evidence type="ECO:0000259" key="1">
    <source>
        <dbReference type="PROSITE" id="PS50181"/>
    </source>
</evidence>
<dbReference type="HOGENOM" id="CLU_1108011_0_0_1"/>
<dbReference type="KEGG" id="cqu:CpipJ_CPIJ019756"/>
<dbReference type="Gene3D" id="1.20.1280.50">
    <property type="match status" value="1"/>
</dbReference>
<dbReference type="VEuPathDB" id="VectorBase:CPIJ019756"/>
<name>B0XJZ4_CULQU</name>
<sequence>MISVESINRTETFPKDFSTTTDLTNSADSAEPSYQLPPEVWEHIFRQLAVGHLLAVRETCRQFKLIVDQSPSLMRRFLVRVPGNASVECGHFRAILRLRNLTSLDVRRVAISDETISKHLPKLRNLAITVGQVGTACVPTFLDFIPKLENVAIWGTDCTSGNLNAAPQKQKLDFANIKNTALTKLQFAEISIARSDLQEYFTQSSQIREVNFFGCQFDSWGSVFELTQSLKSLEKLSISTGIPDNFIELCN</sequence>
<dbReference type="InterPro" id="IPR001810">
    <property type="entry name" value="F-box_dom"/>
</dbReference>
<dbReference type="Gene3D" id="3.80.10.10">
    <property type="entry name" value="Ribonuclease Inhibitor"/>
    <property type="match status" value="1"/>
</dbReference>
<protein>
    <submittedName>
        <fullName evidence="2">Predicted protein</fullName>
    </submittedName>
</protein>
<evidence type="ECO:0000313" key="3">
    <source>
        <dbReference type="EnsemblMetazoa" id="CPIJ019756-PA"/>
    </source>
</evidence>
<dbReference type="PROSITE" id="PS50181">
    <property type="entry name" value="FBOX"/>
    <property type="match status" value="1"/>
</dbReference>
<proteinExistence type="predicted"/>
<feature type="domain" description="F-box" evidence="1">
    <location>
        <begin position="30"/>
        <end position="77"/>
    </location>
</feature>
<accession>B0XJZ4</accession>
<dbReference type="Pfam" id="PF12937">
    <property type="entry name" value="F-box-like"/>
    <property type="match status" value="1"/>
</dbReference>
<keyword evidence="4" id="KW-1185">Reference proteome</keyword>
<organism>
    <name type="scientific">Culex quinquefasciatus</name>
    <name type="common">Southern house mosquito</name>
    <name type="synonym">Culex pungens</name>
    <dbReference type="NCBI Taxonomy" id="7176"/>
    <lineage>
        <taxon>Eukaryota</taxon>
        <taxon>Metazoa</taxon>
        <taxon>Ecdysozoa</taxon>
        <taxon>Arthropoda</taxon>
        <taxon>Hexapoda</taxon>
        <taxon>Insecta</taxon>
        <taxon>Pterygota</taxon>
        <taxon>Neoptera</taxon>
        <taxon>Endopterygota</taxon>
        <taxon>Diptera</taxon>
        <taxon>Nematocera</taxon>
        <taxon>Culicoidea</taxon>
        <taxon>Culicidae</taxon>
        <taxon>Culicinae</taxon>
        <taxon>Culicini</taxon>
        <taxon>Culex</taxon>
        <taxon>Culex</taxon>
    </lineage>
</organism>
<dbReference type="EnsemblMetazoa" id="CPIJ019756-RA">
    <property type="protein sequence ID" value="CPIJ019756-PA"/>
    <property type="gene ID" value="CPIJ019756"/>
</dbReference>
<dbReference type="EMBL" id="DS233655">
    <property type="protein sequence ID" value="EDS30971.1"/>
    <property type="molecule type" value="Genomic_DNA"/>
</dbReference>
<dbReference type="SUPFAM" id="SSF52047">
    <property type="entry name" value="RNI-like"/>
    <property type="match status" value="1"/>
</dbReference>
<dbReference type="Proteomes" id="UP000002320">
    <property type="component" value="Unassembled WGS sequence"/>
</dbReference>
<evidence type="ECO:0000313" key="2">
    <source>
        <dbReference type="EMBL" id="EDS30971.1"/>
    </source>
</evidence>
<dbReference type="SUPFAM" id="SSF81383">
    <property type="entry name" value="F-box domain"/>
    <property type="match status" value="1"/>
</dbReference>
<reference evidence="3" key="2">
    <citation type="submission" date="2021-02" db="UniProtKB">
        <authorList>
            <consortium name="EnsemblMetazoa"/>
        </authorList>
    </citation>
    <scope>IDENTIFICATION</scope>
    <source>
        <strain evidence="3">JHB</strain>
    </source>
</reference>
<reference evidence="2" key="1">
    <citation type="submission" date="2007-03" db="EMBL/GenBank/DDBJ databases">
        <title>Annotation of Culex pipiens quinquefasciatus.</title>
        <authorList>
            <consortium name="The Broad Institute Genome Sequencing Platform"/>
            <person name="Atkinson P.W."/>
            <person name="Hemingway J."/>
            <person name="Christensen B.M."/>
            <person name="Higgs S."/>
            <person name="Kodira C."/>
            <person name="Hannick L."/>
            <person name="Megy K."/>
            <person name="O'Leary S."/>
            <person name="Pearson M."/>
            <person name="Haas B.J."/>
            <person name="Mauceli E."/>
            <person name="Wortman J.R."/>
            <person name="Lee N.H."/>
            <person name="Guigo R."/>
            <person name="Stanke M."/>
            <person name="Alvarado L."/>
            <person name="Amedeo P."/>
            <person name="Antoine C.H."/>
            <person name="Arensburger P."/>
            <person name="Bidwell S.L."/>
            <person name="Crawford M."/>
            <person name="Camaro F."/>
            <person name="Devon K."/>
            <person name="Engels R."/>
            <person name="Hammond M."/>
            <person name="Howarth C."/>
            <person name="Koehrsen M."/>
            <person name="Lawson D."/>
            <person name="Montgomery P."/>
            <person name="Nene V."/>
            <person name="Nusbaum C."/>
            <person name="Puiu D."/>
            <person name="Romero-Severson J."/>
            <person name="Severson D.W."/>
            <person name="Shumway M."/>
            <person name="Sisk P."/>
            <person name="Stolte C."/>
            <person name="Zeng Q."/>
            <person name="Eisenstadt E."/>
            <person name="Fraser-Liggett C."/>
            <person name="Strausberg R."/>
            <person name="Galagan J."/>
            <person name="Birren B."/>
            <person name="Collins F.H."/>
        </authorList>
    </citation>
    <scope>NUCLEOTIDE SEQUENCE [LARGE SCALE GENOMIC DNA]</scope>
    <source>
        <strain evidence="2">JHB</strain>
    </source>
</reference>
<dbReference type="AlphaFoldDB" id="B0XJZ4"/>
<gene>
    <name evidence="3" type="primary">6053974</name>
    <name evidence="2" type="ORF">CpipJ_CPIJ019756</name>
</gene>
<dbReference type="SMART" id="SM00256">
    <property type="entry name" value="FBOX"/>
    <property type="match status" value="1"/>
</dbReference>
<dbReference type="InterPro" id="IPR036047">
    <property type="entry name" value="F-box-like_dom_sf"/>
</dbReference>
<dbReference type="InterPro" id="IPR032675">
    <property type="entry name" value="LRR_dom_sf"/>
</dbReference>
<evidence type="ECO:0000313" key="4">
    <source>
        <dbReference type="Proteomes" id="UP000002320"/>
    </source>
</evidence>